<dbReference type="SUPFAM" id="SSF52540">
    <property type="entry name" value="P-loop containing nucleoside triphosphate hydrolases"/>
    <property type="match status" value="1"/>
</dbReference>
<name>A0AAE9EC28_CAEBR</name>
<dbReference type="Pfam" id="PF07539">
    <property type="entry name" value="UTP20_N"/>
    <property type="match status" value="1"/>
</dbReference>
<dbReference type="Pfam" id="PF19055">
    <property type="entry name" value="ABC2_membrane_7"/>
    <property type="match status" value="1"/>
</dbReference>
<dbReference type="GO" id="GO:0005524">
    <property type="term" value="F:ATP binding"/>
    <property type="evidence" value="ECO:0007669"/>
    <property type="project" value="InterPro"/>
</dbReference>
<evidence type="ECO:0000313" key="10">
    <source>
        <dbReference type="EMBL" id="UMM18435.1"/>
    </source>
</evidence>
<evidence type="ECO:0000256" key="7">
    <source>
        <dbReference type="SAM" id="MobiDB-lite"/>
    </source>
</evidence>
<dbReference type="PANTHER" id="PTHR17695">
    <property type="entry name" value="SMALL SUBUNIT PROCESSOME COMPONENT 20 HOMOLOG"/>
    <property type="match status" value="1"/>
</dbReference>
<feature type="transmembrane region" description="Helical" evidence="8">
    <location>
        <begin position="516"/>
        <end position="536"/>
    </location>
</feature>
<accession>A0AAE9EC28</accession>
<feature type="transmembrane region" description="Helical" evidence="8">
    <location>
        <begin position="437"/>
        <end position="454"/>
    </location>
</feature>
<organism evidence="10 11">
    <name type="scientific">Caenorhabditis briggsae</name>
    <dbReference type="NCBI Taxonomy" id="6238"/>
    <lineage>
        <taxon>Eukaryota</taxon>
        <taxon>Metazoa</taxon>
        <taxon>Ecdysozoa</taxon>
        <taxon>Nematoda</taxon>
        <taxon>Chromadorea</taxon>
        <taxon>Rhabditida</taxon>
        <taxon>Rhabditina</taxon>
        <taxon>Rhabditomorpha</taxon>
        <taxon>Rhabditoidea</taxon>
        <taxon>Rhabditidae</taxon>
        <taxon>Peloderinae</taxon>
        <taxon>Caenorhabditis</taxon>
    </lineage>
</organism>
<feature type="transmembrane region" description="Helical" evidence="8">
    <location>
        <begin position="371"/>
        <end position="393"/>
    </location>
</feature>
<proteinExistence type="predicted"/>
<keyword evidence="2" id="KW-0813">Transport</keyword>
<dbReference type="GO" id="GO:0140359">
    <property type="term" value="F:ABC-type transporter activity"/>
    <property type="evidence" value="ECO:0007669"/>
    <property type="project" value="InterPro"/>
</dbReference>
<dbReference type="GO" id="GO:0016020">
    <property type="term" value="C:membrane"/>
    <property type="evidence" value="ECO:0007669"/>
    <property type="project" value="UniProtKB-SubCell"/>
</dbReference>
<reference evidence="10 11" key="1">
    <citation type="submission" date="2022-04" db="EMBL/GenBank/DDBJ databases">
        <title>Chromosome-level reference genomes for two strains of Caenorhabditis briggsae: an improved platform for comparative genomics.</title>
        <authorList>
            <person name="Stevens L."/>
            <person name="Andersen E."/>
        </authorList>
    </citation>
    <scope>NUCLEOTIDE SEQUENCE [LARGE SCALE GENOMIC DNA]</scope>
    <source>
        <strain evidence="10">VX34</strain>
        <tissue evidence="10">Whole-organism</tissue>
    </source>
</reference>
<dbReference type="EMBL" id="CP092621">
    <property type="protein sequence ID" value="UMM18435.1"/>
    <property type="molecule type" value="Genomic_DNA"/>
</dbReference>
<dbReference type="Proteomes" id="UP000829354">
    <property type="component" value="Chromosome II"/>
</dbReference>
<dbReference type="InterPro" id="IPR052575">
    <property type="entry name" value="SSU_processome_comp_20"/>
</dbReference>
<dbReference type="SUPFAM" id="SSF48371">
    <property type="entry name" value="ARM repeat"/>
    <property type="match status" value="2"/>
</dbReference>
<evidence type="ECO:0000256" key="4">
    <source>
        <dbReference type="ARBA" id="ARBA00022989"/>
    </source>
</evidence>
<feature type="transmembrane region" description="Helical" evidence="8">
    <location>
        <begin position="475"/>
        <end position="504"/>
    </location>
</feature>
<feature type="coiled-coil region" evidence="6">
    <location>
        <begin position="986"/>
        <end position="1021"/>
    </location>
</feature>
<evidence type="ECO:0000256" key="8">
    <source>
        <dbReference type="SAM" id="Phobius"/>
    </source>
</evidence>
<evidence type="ECO:0000259" key="9">
    <source>
        <dbReference type="PROSITE" id="PS50893"/>
    </source>
</evidence>
<dbReference type="InterPro" id="IPR043926">
    <property type="entry name" value="ABCG_dom"/>
</dbReference>
<comment type="subcellular location">
    <subcellularLocation>
        <location evidence="1">Membrane</location>
        <topology evidence="1">Multi-pass membrane protein</topology>
    </subcellularLocation>
</comment>
<keyword evidence="6" id="KW-0175">Coiled coil</keyword>
<dbReference type="FunFam" id="3.40.50.300:FF:003858">
    <property type="entry name" value="ABC transporter, eXtended"/>
    <property type="match status" value="1"/>
</dbReference>
<dbReference type="InterPro" id="IPR011430">
    <property type="entry name" value="UTP20_N"/>
</dbReference>
<evidence type="ECO:0000256" key="5">
    <source>
        <dbReference type="ARBA" id="ARBA00023136"/>
    </source>
</evidence>
<evidence type="ECO:0000256" key="2">
    <source>
        <dbReference type="ARBA" id="ARBA00022448"/>
    </source>
</evidence>
<dbReference type="InterPro" id="IPR027417">
    <property type="entry name" value="P-loop_NTPase"/>
</dbReference>
<dbReference type="PROSITE" id="PS50893">
    <property type="entry name" value="ABC_TRANSPORTER_2"/>
    <property type="match status" value="1"/>
</dbReference>
<feature type="domain" description="ABC transporter" evidence="9">
    <location>
        <begin position="71"/>
        <end position="320"/>
    </location>
</feature>
<keyword evidence="11" id="KW-1185">Reference proteome</keyword>
<dbReference type="InterPro" id="IPR003439">
    <property type="entry name" value="ABC_transporter-like_ATP-bd"/>
</dbReference>
<keyword evidence="5 8" id="KW-0472">Membrane</keyword>
<evidence type="ECO:0000256" key="6">
    <source>
        <dbReference type="SAM" id="Coils"/>
    </source>
</evidence>
<dbReference type="PANTHER" id="PTHR17695:SF11">
    <property type="entry name" value="SMALL SUBUNIT PROCESSOME COMPONENT 20 HOMOLOG"/>
    <property type="match status" value="1"/>
</dbReference>
<feature type="region of interest" description="Disordered" evidence="7">
    <location>
        <begin position="1504"/>
        <end position="1527"/>
    </location>
</feature>
<dbReference type="Gene3D" id="3.40.50.300">
    <property type="entry name" value="P-loop containing nucleotide triphosphate hydrolases"/>
    <property type="match status" value="1"/>
</dbReference>
<evidence type="ECO:0000256" key="1">
    <source>
        <dbReference type="ARBA" id="ARBA00004141"/>
    </source>
</evidence>
<feature type="transmembrane region" description="Helical" evidence="8">
    <location>
        <begin position="405"/>
        <end position="425"/>
    </location>
</feature>
<protein>
    <recommendedName>
        <fullName evidence="9">ABC transporter domain-containing protein</fullName>
    </recommendedName>
</protein>
<keyword evidence="3 8" id="KW-0812">Transmembrane</keyword>
<feature type="transmembrane region" description="Helical" evidence="8">
    <location>
        <begin position="548"/>
        <end position="568"/>
    </location>
</feature>
<keyword evidence="4 8" id="KW-1133">Transmembrane helix</keyword>
<dbReference type="InterPro" id="IPR016024">
    <property type="entry name" value="ARM-type_fold"/>
</dbReference>
<gene>
    <name evidence="10" type="ORF">L5515_014506</name>
</gene>
<dbReference type="GO" id="GO:0016887">
    <property type="term" value="F:ATP hydrolysis activity"/>
    <property type="evidence" value="ECO:0007669"/>
    <property type="project" value="InterPro"/>
</dbReference>
<evidence type="ECO:0000313" key="11">
    <source>
        <dbReference type="Proteomes" id="UP000829354"/>
    </source>
</evidence>
<sequence>MSSEDVRIETLEEDGSSGRDSIYFSTIRSRHADHFFADMLNHNTKEEKKRVIRYLEYDEINSISMRPYPNLLLNKLSFSKDLRSSSDKALLRLPVLKQEFHNVSLELTSADVMALLYTKESEMLSLLRVICGIRDLRGKLSGDILINGHRMSRDRLEKTLAFVSMEPPISTLTVRQYLHVHGKFNPPMTERYGGVGHLINKLMTDLGLMPVCDIICSRLNRSQWERVKVAAQLIRDPTILVISDVFKDIDVHDQCFLIEYLREWAVKTNRIVIMAVSPTSPQILKMFSKTMILASGRVVYFGAPKSMQQYFESVGCPCPPYKNICDYYVDLVTHDNLTSDASRESSVRIARLVNKWNQTAPPVRRTASGKFLLDLPSAGVLRRAFTVLSLFWFNFSNNRVSRMGFLLFVFSLSTILSVYLSDLTLTLPDAFLDRNSFMDLVILYFPMLLGLLILKKSRHRLKEFLKLYSFRNNCSSLLLVVLSVIVELPFTMLTSAVFAIPVSIFTDYQRKSSSYATSFVSLSSTMFLNITVTQLLANSLCSLHSEPLSFFFSVVSWFLFFISTGFPVPISSMLKTFSPVFSPSFFLFKFLYEEKAPIFPQPTFNLSSPIQLYSCRRTFLNMTQVTKGPCQKVSSHDLLSYYTKMEELNEDELFARYYAAKKQFKKVKKYLTFNERIAQMGGDNGRFSRKLTADTSYETYFEDAVENWRGEDQGPDLQEFIMAIQVKDIKTYAQLLHRSDEIFNVLCEHLAKPESRSIPALCGILSALARDLRENFNRHCWKSIEILVNLLDLGERVAENMEAAYLCFSILVKVQANFLAKQLKKSFTNFLPLFASSRDFARRFAAEAFAYLLRKSTDLRSISGFVTKQSFKTPHNYLSDGCALLFYNTFVGIAGNFHSNSEQLFRDIVHALVHAESEDVEKSEEFHDFCVKILMQMVGYTIEYARNSTNDKRFFYQNVLTTMLGESKTMKEVISLMRLLHPCIVLKNEELMNEVTKKKKKKEKDNKKNKGKNELKKAEKVEFVCVTELKKSLENAVKVADFELEHYSVDFISETLLTIFNDDKNRLFSRDIALKIVEKKKNYQTIIELLLKTINLESFDLYMMPALGKIATEIIKNPDNSSLMKQIVSFYSILCSTRRPIRETVDRESRSNFFDLSNHYPFRDWLVNNFKFEIRRTLSFEYIIDMVVAWPWLYSQADSVKGSEDILDTLLEAIQSSNTSILNGQLVYACTAGLYLTNKNLLKKVPKEDVEKFLERQKCSESSLLAFEMFVSVYGVSREVEHMNKVVDLLFPAIFSSNGLVRQKVFKILSSFELPLPKIVDEEENVRQQTKSVFEVLYEAEDSELTNFRERLLHLRKLRHGDHKEFIPIGSSEKVEMMIVADLVSQFFVGFSPLWKGVYEVLATFANEMNIDTFWNVLNLWINNVNDNINNGERETEKGRLVGIDQTNRSDFVNARMQLFNFMETIPDVVERRTRVISPLLLNIYEEYMRLTASVVPTFFIPKGEEGEKEDDDEQPEESEEALSNQKQETTVVLKTLTALLSVYAKFHAAKSVYMEPQILQMYEQLLGSRYESIQKAALSCIFSYRNTILAKYRENLEALIDEKTLRQTLPSFKLSNDEGDVQVADEHRSVVVPILLRLLSGKLLINNKQKGMISRRNGIIYIIGGCRSDELTFFLQLFFKQVYKVFGQGETFEDIEKKCSKLLFLTNVHIKVFQK</sequence>
<evidence type="ECO:0000256" key="3">
    <source>
        <dbReference type="ARBA" id="ARBA00022692"/>
    </source>
</evidence>
<feature type="compositionally biased region" description="Acidic residues" evidence="7">
    <location>
        <begin position="1507"/>
        <end position="1521"/>
    </location>
</feature>